<dbReference type="Proteomes" id="UP000462363">
    <property type="component" value="Unassembled WGS sequence"/>
</dbReference>
<accession>A0A844F8N2</accession>
<dbReference type="InterPro" id="IPR002725">
    <property type="entry name" value="YgjP-like_metallopeptidase"/>
</dbReference>
<dbReference type="PANTHER" id="PTHR30399:SF1">
    <property type="entry name" value="UTP PYROPHOSPHATASE"/>
    <property type="match status" value="1"/>
</dbReference>
<evidence type="ECO:0000313" key="2">
    <source>
        <dbReference type="EMBL" id="MSS41936.1"/>
    </source>
</evidence>
<sequence length="241" mass="28507">MVQKRTVLYENNEIHYMLERKMVKNLNLRIHKDCTVYVSANSDISAEKVDDFVVSKGKYICSAQRKFREMAQYAPQPKQYVSGETFYLLGRGVRLKVEKNVQETISSNGIYLYLCVKNPDDYEKKKRMVTRYLDGQCRTIFGEIILEIYPVFQKYGVSMPTLRIRDMETRWGSCLAKKGVITLNKRLLEAPRNCIEYVVMHEFCHFIHPNHSKHFYGFLAMLMPDWKERKTILDRSATFWL</sequence>
<dbReference type="InterPro" id="IPR053136">
    <property type="entry name" value="UTP_pyrophosphatase-like"/>
</dbReference>
<gene>
    <name evidence="2" type="ORF">FYJ37_16905</name>
</gene>
<dbReference type="Gene3D" id="3.30.2010.10">
    <property type="entry name" value="Metalloproteases ('zincins'), catalytic domain"/>
    <property type="match status" value="1"/>
</dbReference>
<evidence type="ECO:0000313" key="3">
    <source>
        <dbReference type="Proteomes" id="UP000462363"/>
    </source>
</evidence>
<protein>
    <submittedName>
        <fullName evidence="2">M48 family metallopeptidase</fullName>
    </submittedName>
</protein>
<dbReference type="CDD" id="cd07344">
    <property type="entry name" value="M48_yhfN_like"/>
    <property type="match status" value="1"/>
</dbReference>
<dbReference type="AlphaFoldDB" id="A0A844F8N2"/>
<organism evidence="2 3">
    <name type="scientific">Clostridium scindens (strain JCM 10418 / VPI 12708)</name>
    <dbReference type="NCBI Taxonomy" id="29347"/>
    <lineage>
        <taxon>Bacteria</taxon>
        <taxon>Bacillati</taxon>
        <taxon>Bacillota</taxon>
        <taxon>Clostridia</taxon>
        <taxon>Lachnospirales</taxon>
        <taxon>Lachnospiraceae</taxon>
    </lineage>
</organism>
<proteinExistence type="predicted"/>
<reference evidence="2 3" key="1">
    <citation type="submission" date="2019-08" db="EMBL/GenBank/DDBJ databases">
        <title>In-depth cultivation of the pig gut microbiome towards novel bacterial diversity and tailored functional studies.</title>
        <authorList>
            <person name="Wylensek D."/>
            <person name="Hitch T.C.A."/>
            <person name="Clavel T."/>
        </authorList>
    </citation>
    <scope>NUCLEOTIDE SEQUENCE [LARGE SCALE GENOMIC DNA]</scope>
    <source>
        <strain evidence="2 3">BL-389-WT-3D</strain>
    </source>
</reference>
<dbReference type="RefSeq" id="WP_154322300.1">
    <property type="nucleotide sequence ID" value="NZ_CP045695.1"/>
</dbReference>
<dbReference type="Pfam" id="PF01863">
    <property type="entry name" value="YgjP-like"/>
    <property type="match status" value="1"/>
</dbReference>
<name>A0A844F8N2_CLOSV</name>
<dbReference type="PANTHER" id="PTHR30399">
    <property type="entry name" value="UNCHARACTERIZED PROTEIN YGJP"/>
    <property type="match status" value="1"/>
</dbReference>
<evidence type="ECO:0000259" key="1">
    <source>
        <dbReference type="Pfam" id="PF01863"/>
    </source>
</evidence>
<dbReference type="EMBL" id="VUMB01000062">
    <property type="protein sequence ID" value="MSS41936.1"/>
    <property type="molecule type" value="Genomic_DNA"/>
</dbReference>
<feature type="domain" description="YgjP-like metallopeptidase" evidence="1">
    <location>
        <begin position="24"/>
        <end position="235"/>
    </location>
</feature>
<comment type="caution">
    <text evidence="2">The sequence shown here is derived from an EMBL/GenBank/DDBJ whole genome shotgun (WGS) entry which is preliminary data.</text>
</comment>